<feature type="transmembrane region" description="Helical" evidence="5">
    <location>
        <begin position="388"/>
        <end position="411"/>
    </location>
</feature>
<keyword evidence="3 5" id="KW-1133">Transmembrane helix</keyword>
<reference evidence="7" key="1">
    <citation type="submission" date="2023-09" db="EMBL/GenBank/DDBJ databases">
        <authorList>
            <person name="Li S."/>
            <person name="Li X."/>
            <person name="Zhang C."/>
            <person name="Zhao Z."/>
        </authorList>
    </citation>
    <scope>NUCLEOTIDE SEQUENCE [LARGE SCALE GENOMIC DNA]</scope>
    <source>
        <strain evidence="7">SQ149</strain>
    </source>
</reference>
<evidence type="ECO:0000256" key="1">
    <source>
        <dbReference type="ARBA" id="ARBA00004141"/>
    </source>
</evidence>
<feature type="transmembrane region" description="Helical" evidence="5">
    <location>
        <begin position="286"/>
        <end position="310"/>
    </location>
</feature>
<evidence type="ECO:0000256" key="3">
    <source>
        <dbReference type="ARBA" id="ARBA00022989"/>
    </source>
</evidence>
<name>A0ABY9TYC1_9GAMM</name>
<comment type="subcellular location">
    <subcellularLocation>
        <location evidence="1">Membrane</location>
        <topology evidence="1">Multi-pass membrane protein</topology>
    </subcellularLocation>
</comment>
<feature type="transmembrane region" description="Helical" evidence="5">
    <location>
        <begin position="527"/>
        <end position="546"/>
    </location>
</feature>
<dbReference type="RefSeq" id="WP_348391915.1">
    <property type="nucleotide sequence ID" value="NZ_CP134145.1"/>
</dbReference>
<feature type="transmembrane region" description="Helical" evidence="5">
    <location>
        <begin position="175"/>
        <end position="197"/>
    </location>
</feature>
<accession>A0ABY9TYC1</accession>
<protein>
    <submittedName>
        <fullName evidence="6">Divalent metal cation transporter</fullName>
    </submittedName>
</protein>
<evidence type="ECO:0000256" key="2">
    <source>
        <dbReference type="ARBA" id="ARBA00022692"/>
    </source>
</evidence>
<keyword evidence="4 5" id="KW-0472">Membrane</keyword>
<feature type="transmembrane region" description="Helical" evidence="5">
    <location>
        <begin position="498"/>
        <end position="515"/>
    </location>
</feature>
<evidence type="ECO:0000256" key="5">
    <source>
        <dbReference type="SAM" id="Phobius"/>
    </source>
</evidence>
<gene>
    <name evidence="6" type="ORF">RGQ13_02160</name>
</gene>
<evidence type="ECO:0000313" key="6">
    <source>
        <dbReference type="EMBL" id="WNC72800.1"/>
    </source>
</evidence>
<feature type="transmembrane region" description="Helical" evidence="5">
    <location>
        <begin position="455"/>
        <end position="477"/>
    </location>
</feature>
<dbReference type="Proteomes" id="UP001258994">
    <property type="component" value="Chromosome"/>
</dbReference>
<keyword evidence="7" id="KW-1185">Reference proteome</keyword>
<dbReference type="EMBL" id="CP134145">
    <property type="protein sequence ID" value="WNC72800.1"/>
    <property type="molecule type" value="Genomic_DNA"/>
</dbReference>
<feature type="transmembrane region" description="Helical" evidence="5">
    <location>
        <begin position="247"/>
        <end position="266"/>
    </location>
</feature>
<evidence type="ECO:0000256" key="4">
    <source>
        <dbReference type="ARBA" id="ARBA00023136"/>
    </source>
</evidence>
<feature type="transmembrane region" description="Helical" evidence="5">
    <location>
        <begin position="63"/>
        <end position="85"/>
    </location>
</feature>
<dbReference type="Pfam" id="PF01566">
    <property type="entry name" value="Nramp"/>
    <property type="match status" value="1"/>
</dbReference>
<proteinExistence type="predicted"/>
<feature type="transmembrane region" description="Helical" evidence="5">
    <location>
        <begin position="36"/>
        <end position="57"/>
    </location>
</feature>
<dbReference type="InterPro" id="IPR001046">
    <property type="entry name" value="NRAMP_fam"/>
</dbReference>
<feature type="transmembrane region" description="Helical" evidence="5">
    <location>
        <begin position="145"/>
        <end position="163"/>
    </location>
</feature>
<evidence type="ECO:0000313" key="7">
    <source>
        <dbReference type="Proteomes" id="UP001258994"/>
    </source>
</evidence>
<feature type="transmembrane region" description="Helical" evidence="5">
    <location>
        <begin position="105"/>
        <end position="125"/>
    </location>
</feature>
<organism evidence="6 7">
    <name type="scientific">Thalassotalea psychrophila</name>
    <dbReference type="NCBI Taxonomy" id="3065647"/>
    <lineage>
        <taxon>Bacteria</taxon>
        <taxon>Pseudomonadati</taxon>
        <taxon>Pseudomonadota</taxon>
        <taxon>Gammaproteobacteria</taxon>
        <taxon>Alteromonadales</taxon>
        <taxon>Colwelliaceae</taxon>
        <taxon>Thalassotalea</taxon>
    </lineage>
</organism>
<keyword evidence="2 5" id="KW-0812">Transmembrane</keyword>
<sequence>MQENILPTDEQRLLAAKAKGHTATLKAYMSLSGPGWLQSALTLGGGSLAGALFVGVIGGLNFLWVQLFAMIIGVIMLSAIAYVTLSSGQSPYKLIRDQINPVMAWGWLISALLANMIWVMPQYALSYSAITENLGLSLGGGIAEKAIISLVIFAICTAIVMTYGQGSKGQKFFDLTVKIVVAAIVLTFMAVAFKIVFIDEVYSLSDIAAGFVPSSDHFTSPQGAIAEQLAKLDASVQPYWRAQILNIQQTVLIAAAAFAVGVNMTFMMPSSLMARGWNKNFRGLAIFDLSTGMLIPFVLATSCIVIASAATFHGQSQDSLIEVNGHYQVNQQASQKVISGLENSLKQRSQAISEIAISDEEKVMASYLIKRDTGSFIKALERIMGPEMAHFVFGLGVLAMGLSTIVMLMLISGFCVCELGGYKHGGKEHKRGTLLATTGLLWFVVWTGGSAPYLAAITGTIGFIFLPIAYIAFFMLLNSKKAMGENAPTGKSRTMWNLLMGGAIIFTCYTALGPYGAWGKMLGGFPIGQYFVIAFVLLAIAGQLYMRNKHKKVKLMQLNENL</sequence>